<dbReference type="GO" id="GO:0005509">
    <property type="term" value="F:calcium ion binding"/>
    <property type="evidence" value="ECO:0007669"/>
    <property type="project" value="InterPro"/>
</dbReference>
<feature type="region of interest" description="Disordered" evidence="10">
    <location>
        <begin position="3518"/>
        <end position="3538"/>
    </location>
</feature>
<evidence type="ECO:0000256" key="9">
    <source>
        <dbReference type="SAM" id="Coils"/>
    </source>
</evidence>
<dbReference type="PROSITE" id="PS50026">
    <property type="entry name" value="EGF_3"/>
    <property type="match status" value="4"/>
</dbReference>
<dbReference type="CDD" id="cd00054">
    <property type="entry name" value="EGF_CA"/>
    <property type="match status" value="3"/>
</dbReference>
<comment type="caution">
    <text evidence="8">Lacks conserved residue(s) required for the propagation of feature annotation.</text>
</comment>
<dbReference type="FunFam" id="2.10.25.10:FF:000038">
    <property type="entry name" value="Fibrillin 2"/>
    <property type="match status" value="3"/>
</dbReference>
<feature type="region of interest" description="Disordered" evidence="10">
    <location>
        <begin position="1724"/>
        <end position="1761"/>
    </location>
</feature>
<keyword evidence="15" id="KW-1185">Reference proteome</keyword>
<dbReference type="InterPro" id="IPR024731">
    <property type="entry name" value="NELL2-like_EGF"/>
</dbReference>
<keyword evidence="9" id="KW-0175">Coiled coil</keyword>
<dbReference type="PROSITE" id="PS00010">
    <property type="entry name" value="ASX_HYDROXYL"/>
    <property type="match status" value="3"/>
</dbReference>
<feature type="chain" id="PRO_5029682881" description="EGF-like domain-containing protein" evidence="12">
    <location>
        <begin position="19"/>
        <end position="4788"/>
    </location>
</feature>
<keyword evidence="11" id="KW-0472">Membrane</keyword>
<evidence type="ECO:0000256" key="8">
    <source>
        <dbReference type="PROSITE-ProRule" id="PRU00076"/>
    </source>
</evidence>
<dbReference type="InterPro" id="IPR009030">
    <property type="entry name" value="Growth_fac_rcpt_cys_sf"/>
</dbReference>
<dbReference type="Pfam" id="PF07645">
    <property type="entry name" value="EGF_CA"/>
    <property type="match status" value="1"/>
</dbReference>
<keyword evidence="3 8" id="KW-0245">EGF-like domain</keyword>
<dbReference type="OrthoDB" id="4062651at2759"/>
<evidence type="ECO:0000256" key="11">
    <source>
        <dbReference type="SAM" id="Phobius"/>
    </source>
</evidence>
<dbReference type="SMART" id="SM00181">
    <property type="entry name" value="EGF"/>
    <property type="match status" value="6"/>
</dbReference>
<dbReference type="InterPro" id="IPR000082">
    <property type="entry name" value="SEA_dom"/>
</dbReference>
<evidence type="ECO:0000256" key="4">
    <source>
        <dbReference type="ARBA" id="ARBA00022729"/>
    </source>
</evidence>
<keyword evidence="2" id="KW-0964">Secreted</keyword>
<evidence type="ECO:0000256" key="5">
    <source>
        <dbReference type="ARBA" id="ARBA00022737"/>
    </source>
</evidence>
<reference evidence="14" key="1">
    <citation type="submission" date="2021-01" db="UniProtKB">
        <authorList>
            <consortium name="EnsemblMetazoa"/>
        </authorList>
    </citation>
    <scope>IDENTIFICATION</scope>
</reference>
<evidence type="ECO:0000256" key="6">
    <source>
        <dbReference type="ARBA" id="ARBA00023157"/>
    </source>
</evidence>
<dbReference type="InterPro" id="IPR000152">
    <property type="entry name" value="EGF-type_Asp/Asn_hydroxyl_site"/>
</dbReference>
<dbReference type="PANTHER" id="PTHR24040">
    <property type="entry name" value="LAMININ G-LIKE DOMAIN-CONTAINING PROTEIN"/>
    <property type="match status" value="1"/>
</dbReference>
<feature type="transmembrane region" description="Helical" evidence="11">
    <location>
        <begin position="4744"/>
        <end position="4763"/>
    </location>
</feature>
<dbReference type="InterPro" id="IPR000742">
    <property type="entry name" value="EGF"/>
</dbReference>
<evidence type="ECO:0000256" key="12">
    <source>
        <dbReference type="SAM" id="SignalP"/>
    </source>
</evidence>
<evidence type="ECO:0000256" key="2">
    <source>
        <dbReference type="ARBA" id="ARBA00022525"/>
    </source>
</evidence>
<feature type="coiled-coil region" evidence="9">
    <location>
        <begin position="3575"/>
        <end position="3606"/>
    </location>
</feature>
<dbReference type="Pfam" id="PF01390">
    <property type="entry name" value="SEA"/>
    <property type="match status" value="1"/>
</dbReference>
<name>A0A7M5UZ20_9CNID</name>
<evidence type="ECO:0000313" key="15">
    <source>
        <dbReference type="Proteomes" id="UP000594262"/>
    </source>
</evidence>
<dbReference type="PROSITE" id="PS01187">
    <property type="entry name" value="EGF_CA"/>
    <property type="match status" value="2"/>
</dbReference>
<dbReference type="InterPro" id="IPR001881">
    <property type="entry name" value="EGF-like_Ca-bd_dom"/>
</dbReference>
<keyword evidence="6" id="KW-1015">Disulfide bond</keyword>
<comment type="subcellular location">
    <subcellularLocation>
        <location evidence="1">Secreted</location>
    </subcellularLocation>
</comment>
<evidence type="ECO:0000256" key="1">
    <source>
        <dbReference type="ARBA" id="ARBA00004613"/>
    </source>
</evidence>
<feature type="domain" description="EGF-like" evidence="13">
    <location>
        <begin position="4690"/>
        <end position="4733"/>
    </location>
</feature>
<dbReference type="Proteomes" id="UP000594262">
    <property type="component" value="Unplaced"/>
</dbReference>
<feature type="domain" description="EGF-like" evidence="13">
    <location>
        <begin position="4491"/>
        <end position="4527"/>
    </location>
</feature>
<dbReference type="PANTHER" id="PTHR24040:SF16">
    <property type="entry name" value="FIBRILLIN-2-LIKE PROTEIN"/>
    <property type="match status" value="1"/>
</dbReference>
<keyword evidence="7" id="KW-0325">Glycoprotein</keyword>
<proteinExistence type="predicted"/>
<protein>
    <recommendedName>
        <fullName evidence="13">EGF-like domain-containing protein</fullName>
    </recommendedName>
</protein>
<evidence type="ECO:0000259" key="13">
    <source>
        <dbReference type="PROSITE" id="PS50026"/>
    </source>
</evidence>
<dbReference type="SMART" id="SM00179">
    <property type="entry name" value="EGF_CA"/>
    <property type="match status" value="3"/>
</dbReference>
<organism evidence="14 15">
    <name type="scientific">Clytia hemisphaerica</name>
    <dbReference type="NCBI Taxonomy" id="252671"/>
    <lineage>
        <taxon>Eukaryota</taxon>
        <taxon>Metazoa</taxon>
        <taxon>Cnidaria</taxon>
        <taxon>Hydrozoa</taxon>
        <taxon>Hydroidolina</taxon>
        <taxon>Leptothecata</taxon>
        <taxon>Obeliida</taxon>
        <taxon>Clytiidae</taxon>
        <taxon>Clytia</taxon>
    </lineage>
</organism>
<sequence>MNRSAVGLVLLLAALASSHKPEEPTSASNHDIEADIKTRLNGNMQDLDTDKSILDNLLFQGRRQMQKDMNRRDFFNSLLEQLMQGGGDKSSEEKNRAFRKKIASTKIQQLIDDELIPPYFRELNLHMLLKKIHKSYLSHYFNDMTVRELYESMSDDINQGAVTKPTTLGHFISMANVTEENLFNMLNLTSKMDEDSFKAILNADLTKLYTCFDEFSLTKKLSLFQMIMKLKEMNSRPHIDFIREKLMLPASLGILQNQRHFEEHVMNGNFSNKMELCWILRDKLNELHYPPMRVFKDHGINDTHFLGDAMLLAKRNMEKPAPFGNRPTKINRLELSILEQTAINDFYPKLMVRKDVQLKPSAINMTLRKMKNDTDLNMDEITLLDYISMKLNASKEDLKKIMCLSQVAFYDQFGKVYEKVKLKHLLNDENRKNDTDMFDVISKKGQEIEDQSRMTFGMLKRSMKLTRDELAHHTVQDIIKNVVKVDSELFDTWFDMNSENREYNSRMKFSDVSYMLRNFIDDDHIELFSMRTATDGSIFSEEVYRGEFAKRKYIESVEYLMTKDLNTIFKMYMIDDFELEIKPFAAILEEIFGKAEGWWDHYFSPATMFLFRYHTFENLHGVFDREIRKIPLKRFAMIMKANDKGVQEMFMNMQLSSIKYLCPHLPKEELTLEDTMACVGLDANDMNEMFGATETLFNEHSTLMIDSVQNPFPESPLFNPQSMTLRQLVVFAASAENHLKEELYVLLKSMKEAMQDDGSSKLGELDYQLTLKDAFERVYKEDVDQDKVVDLMSQWLGYNARHVMQEMTIKDLLKDSNMTFSDFSQVPLGLLLRAVGPRKASKALQPFGVLAMRKCFGDGEKEMEETIEDCGLKHDKSVKLIGFDTIGKFNLTNLHRVVKQPLLGMDLSSILFKLNLKVQELFKIYRSKSIIELAAKSPKLAHKIADEEVLKNTTLVELASILSNHSMEIVAQLLGIPKDEDPKLGMIIQTLNVQKLKILKFTTIYRLISEFPSEEEIKIVQNAVRAYSRMSLGSLSAIFPLNMSMALEVDLKGKKLNTLQDMVMKLFGTSQEEFLAVDSSKNYTKFSELTTNYTIHQLLQLSLTMNPQEDLIKDVSIRKLVRNLRSVDPDFAVMLLTPVKELIKPEGTHGKDLLDDVYLGFKYFMTHNFKDLRVTELNSFYAMFNGTGIEKEKNLMYHIQKAHAGYMSYVPLLSLNVLRNIPNYQHFTVAELFMTTMHYNFNFFAEQFHKNKTLLNDFSNTKFGDLFDRLIPSVKKDSESAGWMRTLKYVTRHSSSESYEQPDHRKIQKMLFFSWFDLTLIFTADTLNFDMRLKFQGIQAIYLSLPLTSYGYLLNIENMEKSDMLFNDFRYHFGSDCVSCNTKAPTYRLSDIPLLTASPTILQTSSFYQIKGKLTNEEPNIDLTYTLDHKDGLSFDQKEPMILSVKQFKKFSKGSQMHRSDLYKKIQKIVGERMGSHTLPKLKDITSRSFGDVIKGGNNFPERKYSKMRVIDLFTHLSKDKTPDVLRKPIGKILSLKSQKKDLTLRRLVLKQGKMKGSMFSKQFEGLSNKTTMVLDQNLEDIRKCFPIDTDDSLLGLMNTIDGFNKSPKDFRNLKIKEADNILPLRIFFKKYQWSPKVQPATDFCHQINQIIESKFDVILQGLSREHRAKPDDIIQVFKFFSIDKEQMKMMFTGRLMNNPDFSQTMKSEIANKFHEHMEKLDLKELRGDQNKSQEVVPNNQEGGSGNASNPGNAGPQNFNQTDFLEGLLQGMNNGQSVFSMDPTKMSILEILTKLMGSSKKAVLYFMSHIDQSDDEKEIMTMMKLGELGFKSKDDLKGSMLDVIKMKSSKYHVVRNFLSSAPIGGIPDMKTNQQIKNFLENLGDESAPFVLRTLHLKSFDDLKEASIEHLYLKYFAKRISFKRFKMLSLKDILDKNTKTMSGEDLEKLRQKRIMYALQHSHMEQFSPHKGIGFQQFMEVPFTQMFSEIFEVDVNDVEIPAMGLKWNAVRTVLKRFTLSQLMKFNVINAEKPFVANFEAVFERFGKPLMESFLDIPIQVLISLCGADHVKKPLRVLLKECAGIEEDEKNMDQFGYTTQAFDYYKGPLRDSYIHYSIRQSLAIAMMESDPNFVKRTVDESFNLGTEDEASCELSDKFEDAVKTNIDVWAFLIALGVPGEDHSIFKKGIYEIFGKAGVSKKQFKNITTLDLAQLVQIRDPKKRPFVKSVYLLKQCNGESVAKPMNMSNHMEGMNLKDIIKDCQLESPIMDLIAGPEPIDIPFGMLKMEGEKDIGQMYFLDKDVSFYTAAHMLTHMVEDVRRLAGKSTIKELASKAEVDMETVLSSPLSEVGPKLLEIPRNSFVGLFKVNESSINVSLSLREIGKMFATIMNEEKGNDKKIVMMKLTELFDFNPNDPKVQMKVNPMSLLPIDKFAHLFNISKTALMSKTISKIYEEFFGTNYTKMVESEDAKKFADFTVEMLMAVSRRLRQVTDTEHTSLMGLTQSLIEHHYLDVISYSFVPLKEVNNRAESVNGIFYFLPSETVDRITGFYKEFYGHPFEGDEFSDYLRELKFADIAKMMGVTVEGVREMNLMSLSSSVEQRWIMEKKVSEPLVTILKELEVPFSQSKKMTFGDVTKELLKLNVELFIAEKELNATKLEEASSKQLEDLKINGLIPHVFSINELASFISGQVNVSSMSNIFMQRIHMITTQSKFSEVLSNFGMTMDDYRKLPMSYFFNKILGMQPMKDQEYLDRITLADIEFLNPKDITDPQTFDYLTKLANKPMLQVLTQPFNKFRYDLDIVSLINTQVPQFDKMTIFQTLKNALDAKHGEMVDQKHSDQLYELLVKNAAYTAHSTSSDRIIDALNSIRFKSEHPELFKPFTQFFPKAEPKNIYNGRQRTMYFEGMLDQPLVDVMETFGVTNFSHLQKEYKFNDIYKDVTFRDIANCQIAGVQNLYGVVWFLQDSTKSKGTRFYPGLKMSFAGVSLPNLDLDNIGYCKKINEYYEENFLDKQMKSVFGNDYNESIAYFGFDKEDAKNLAMVKFYKNDILVQHYQGKFQERMNRVLMNTTLGHAAKKANMTLERVTARRLRDIIQFAFAGKDGNVSTSADLDNFVDLEGGPFSLFWAMPTEEVGFDSFDKPRKEITLFEILSKITLHSGPKIEEQSDKPMVVFATKAGKDWLSVMKQKPIDILSMASNVSHKMAFNWFNRGRIQEVWRKSLEDIFFKAQWHKYVDKKKFMFLTFKNLLNDGRDLDQSNRAKSKVNANLFKMNMEELQNVGLIGSSKVGNMKELLNTVFTDQELKEGFGLPAVRYMERLRPNMFEESEVESDRSLNSNMALLKVRGKEVMETMLDMQIISLMHFCDIRPSESLTLEDIMTHCSGYSLKDLHKEFGSSIKALYHARHRTLMEIAHMTNMTKDDVHHMNIRQIATLAHFKKASFMFQPLFSMAQENSTTDTIQIGNVSMNAQDGDEIARSWTGASDVELAKVAQNLAVDMMRKLGERLVSLMSGVTKQLVSMVGGGDGGDDGGSGDGGGETFGPEQLKAMEQQIFAMIMMGISGGMNEDMNSQQAPHHHVQRRDNHEMAEMQQQLANLTKSLQEQLMKTQQEIFGESLSEFIRKQTNGKQVFGKVSSLAKECGIDPMQHSVSLAQIARQCNISKKHTSLFDMRALQSVSVEDLMKSGMLNDKTDLFSTFLMADSIMKSANKPIASYTKFYPKTILKDVIEEITGLKNASSVFQLDDAMGMNLSAVAISLGFRDAKQLKFLSIQDIINIYPKTQLERMTVLQRRQLQRARQTPFEYPKAFNSKTFLDVIEYYFSITPQEAQNMFRLSNDSMLQLGAMSIDQIMKTQKRMLKFKSRDDVSLMDLITYLTKTFSKPQLFTFLSTSPFELAKNLNETGFTKMKTLTDKTGFNKADLKVMVMNVFSDKMARYVDVDSLSDKFEDFDFHEYKKKVFGDFKPLSILDMTDDLMYTMSMDGALEDKLSEYGGDQSMPLDKFMRPNAESPKGVRQAIGKLFRSKVINKILNKTSEDYQSFFGSKPDSNIRLKDLIMNYAFGEEFEDQETHIVGVGSTDYHQPILKLLNHTIGEILKSRYNTSVEGLAMTYPKFKKINFKRFAGMTFKQLATLKGMNNESFSKPQKLLNMNFDELINFFNGSRSMVEVKKSVEARIQMLQKNSITELYNTYTKSEQDVPDRNSKEKLLKISSEFFGDTQEDVENRYSISSKKYNYLDSMSYKDVWYLFRMSPQGDGQSRRRRSTHGEGEMDYDLTTIINKEPEFSFFMQQFDLQSFNKSILHSLPQENITNKENLEASLSQIIQQNHNSTKYVALFTLRDVNHFFFSIKNEYEEMRVIDAVQGIIAANDKNICARNSSYCSKSISSGACSTEEEISLCTCAKGFKLKPAVAFEGATCTDINECANNPCHASATCTNTPGSYLCKCKPGYSGNGFNCADINECANNPCHASATCTNTVGSYLCKCKPGYSGNGFNCTDVNECADGPCDDLATCTNSVGSFMCECPEGKSGDGFKCNDLCSTNNTCNADHSTCVNVESGILCICNKLAASPECDCNQGKFYDPKTKKCADVKQNIKVKDLKLNKEFKPEMTSRTSKAFKKVAALVKNQIMPVIVSKVPNAIGIEVTDIRKGSIVVDFIVLMNTTNATTPEKLTQTLLEANTTGQLKDLQIQTMPIVQDTNPCKLGIDNCVENAVCVADVSSSKNYRCECTGDNEWEGGECITDAATKRFLKIGLPILIILIVIIVVALVICHNTRKQRRSDSKRMAAVSNPAYVRD</sequence>
<feature type="compositionally biased region" description="Polar residues" evidence="10">
    <location>
        <begin position="1733"/>
        <end position="1742"/>
    </location>
</feature>
<evidence type="ECO:0000256" key="10">
    <source>
        <dbReference type="SAM" id="MobiDB-lite"/>
    </source>
</evidence>
<dbReference type="PROSITE" id="PS01186">
    <property type="entry name" value="EGF_2"/>
    <property type="match status" value="2"/>
</dbReference>
<evidence type="ECO:0000313" key="14">
    <source>
        <dbReference type="EnsemblMetazoa" id="CLYHEMP006503.1"/>
    </source>
</evidence>
<keyword evidence="4 12" id="KW-0732">Signal</keyword>
<dbReference type="InterPro" id="IPR049883">
    <property type="entry name" value="NOTCH1_EGF-like"/>
</dbReference>
<keyword evidence="5" id="KW-0677">Repeat</keyword>
<dbReference type="InterPro" id="IPR018097">
    <property type="entry name" value="EGF_Ca-bd_CS"/>
</dbReference>
<dbReference type="Pfam" id="PF12947">
    <property type="entry name" value="EGF_3"/>
    <property type="match status" value="2"/>
</dbReference>
<keyword evidence="11" id="KW-0812">Transmembrane</keyword>
<dbReference type="SUPFAM" id="SSF57184">
    <property type="entry name" value="Growth factor receptor domain"/>
    <property type="match status" value="2"/>
</dbReference>
<dbReference type="Gene3D" id="2.10.25.10">
    <property type="entry name" value="Laminin"/>
    <property type="match status" value="3"/>
</dbReference>
<feature type="compositionally biased region" description="Low complexity" evidence="10">
    <location>
        <begin position="1747"/>
        <end position="1756"/>
    </location>
</feature>
<dbReference type="GO" id="GO:0005576">
    <property type="term" value="C:extracellular region"/>
    <property type="evidence" value="ECO:0007669"/>
    <property type="project" value="UniProtKB-SubCell"/>
</dbReference>
<feature type="compositionally biased region" description="Gly residues" evidence="10">
    <location>
        <begin position="3518"/>
        <end position="3535"/>
    </location>
</feature>
<accession>A0A7M5UZ20</accession>
<dbReference type="InterPro" id="IPR051145">
    <property type="entry name" value="GAS-SHBG-PROS"/>
</dbReference>
<keyword evidence="11" id="KW-1133">Transmembrane helix</keyword>
<evidence type="ECO:0000256" key="3">
    <source>
        <dbReference type="ARBA" id="ARBA00022536"/>
    </source>
</evidence>
<feature type="domain" description="EGF-like" evidence="13">
    <location>
        <begin position="4413"/>
        <end position="4451"/>
    </location>
</feature>
<evidence type="ECO:0000256" key="7">
    <source>
        <dbReference type="ARBA" id="ARBA00023180"/>
    </source>
</evidence>
<feature type="signal peptide" evidence="12">
    <location>
        <begin position="1"/>
        <end position="18"/>
    </location>
</feature>
<feature type="domain" description="EGF-like" evidence="13">
    <location>
        <begin position="4452"/>
        <end position="4490"/>
    </location>
</feature>
<dbReference type="EnsemblMetazoa" id="CLYHEMT006503.1">
    <property type="protein sequence ID" value="CLYHEMP006503.1"/>
    <property type="gene ID" value="CLYHEMG006503"/>
</dbReference>